<evidence type="ECO:0000256" key="1">
    <source>
        <dbReference type="ARBA" id="ARBA00004141"/>
    </source>
</evidence>
<comment type="subcellular location">
    <subcellularLocation>
        <location evidence="1">Membrane</location>
        <topology evidence="1">Multi-pass membrane protein</topology>
    </subcellularLocation>
</comment>
<name>A0AAI9IF49_9BURK</name>
<comment type="caution">
    <text evidence="6">The sequence shown here is derived from an EMBL/GenBank/DDBJ whole genome shotgun (WGS) entry which is preliminary data.</text>
</comment>
<keyword evidence="2 5" id="KW-0812">Transmembrane</keyword>
<dbReference type="PANTHER" id="PTHR30249">
    <property type="entry name" value="PUTATIVE SEROTONIN TRANSPORTER"/>
    <property type="match status" value="1"/>
</dbReference>
<dbReference type="Proteomes" id="UP000006772">
    <property type="component" value="Unassembled WGS sequence"/>
</dbReference>
<dbReference type="GO" id="GO:0016020">
    <property type="term" value="C:membrane"/>
    <property type="evidence" value="ECO:0007669"/>
    <property type="project" value="UniProtKB-SubCell"/>
</dbReference>
<keyword evidence="4 5" id="KW-0472">Membrane</keyword>
<gene>
    <name evidence="6" type="ORF">HFRIS_009030</name>
</gene>
<protein>
    <submittedName>
        <fullName evidence="6">Effector of murein hydrolase</fullName>
    </submittedName>
</protein>
<feature type="transmembrane region" description="Helical" evidence="5">
    <location>
        <begin position="104"/>
        <end position="127"/>
    </location>
</feature>
<proteinExistence type="predicted"/>
<sequence>MHGLARLTDIWVYLAASPLLGLTTTLVAYLVALWVYRRLGFNPLANPVLIAIAIVVSILTVTGTPYKTYFEGAQFVHFMLGPATVALAMPLYKQWNKLRHAAVPLLLGLAAGSITAVVSAVGIAYAMGASPQIMASLAPKSATTPIAMAISERFGGLPSLTAVLVICTGILGAVLARYVLNFLRIDSHPVRGFALGVASHGIGTARALQVSAEMGAFAGLGMGLNGVFTAIVVPLAMPVFLRWIGA</sequence>
<feature type="transmembrane region" description="Helical" evidence="5">
    <location>
        <begin position="12"/>
        <end position="36"/>
    </location>
</feature>
<organism evidence="6 7">
    <name type="scientific">Herbaspirillum frisingense GSF30</name>
    <dbReference type="NCBI Taxonomy" id="864073"/>
    <lineage>
        <taxon>Bacteria</taxon>
        <taxon>Pseudomonadati</taxon>
        <taxon>Pseudomonadota</taxon>
        <taxon>Betaproteobacteria</taxon>
        <taxon>Burkholderiales</taxon>
        <taxon>Oxalobacteraceae</taxon>
        <taxon>Herbaspirillum</taxon>
    </lineage>
</organism>
<feature type="transmembrane region" description="Helical" evidence="5">
    <location>
        <begin position="72"/>
        <end position="92"/>
    </location>
</feature>
<evidence type="ECO:0000313" key="7">
    <source>
        <dbReference type="Proteomes" id="UP000006772"/>
    </source>
</evidence>
<evidence type="ECO:0000256" key="3">
    <source>
        <dbReference type="ARBA" id="ARBA00022989"/>
    </source>
</evidence>
<dbReference type="AlphaFoldDB" id="A0AAI9IF49"/>
<evidence type="ECO:0000313" key="6">
    <source>
        <dbReference type="EMBL" id="EOA05013.1"/>
    </source>
</evidence>
<feature type="transmembrane region" description="Helical" evidence="5">
    <location>
        <begin position="160"/>
        <end position="180"/>
    </location>
</feature>
<dbReference type="PANTHER" id="PTHR30249:SF0">
    <property type="entry name" value="PLASTIDAL GLYCOLATE_GLYCERATE TRANSLOCATOR 1, CHLOROPLASTIC"/>
    <property type="match status" value="1"/>
</dbReference>
<feature type="transmembrane region" description="Helical" evidence="5">
    <location>
        <begin position="48"/>
        <end position="66"/>
    </location>
</feature>
<reference evidence="6 7" key="1">
    <citation type="journal article" date="2013" name="Front. Microbiol.">
        <title>The genome of the endophytic bacterium H. frisingense GSF30(T) identifies diverse strategies in the Herbaspirillum genus to interact with plants.</title>
        <authorList>
            <person name="Straub D."/>
            <person name="Rothballer M."/>
            <person name="Hartmann A."/>
            <person name="Ludewig U."/>
        </authorList>
    </citation>
    <scope>NUCLEOTIDE SEQUENCE [LARGE SCALE GENOMIC DNA]</scope>
    <source>
        <strain evidence="6 7">GSF30</strain>
    </source>
</reference>
<dbReference type="GO" id="GO:0016787">
    <property type="term" value="F:hydrolase activity"/>
    <property type="evidence" value="ECO:0007669"/>
    <property type="project" value="UniProtKB-KW"/>
</dbReference>
<dbReference type="Pfam" id="PF04172">
    <property type="entry name" value="LrgB"/>
    <property type="match status" value="1"/>
</dbReference>
<dbReference type="RefSeq" id="WP_006462990.1">
    <property type="nucleotide sequence ID" value="NZ_AEEC02000010.1"/>
</dbReference>
<dbReference type="EMBL" id="AEEC02000010">
    <property type="protein sequence ID" value="EOA05013.1"/>
    <property type="molecule type" value="Genomic_DNA"/>
</dbReference>
<evidence type="ECO:0000256" key="4">
    <source>
        <dbReference type="ARBA" id="ARBA00023136"/>
    </source>
</evidence>
<evidence type="ECO:0000256" key="2">
    <source>
        <dbReference type="ARBA" id="ARBA00022692"/>
    </source>
</evidence>
<feature type="transmembrane region" description="Helical" evidence="5">
    <location>
        <begin position="216"/>
        <end position="241"/>
    </location>
</feature>
<dbReference type="InterPro" id="IPR007300">
    <property type="entry name" value="CidB/LrgB"/>
</dbReference>
<keyword evidence="3 5" id="KW-1133">Transmembrane helix</keyword>
<accession>A0AAI9IF49</accession>
<evidence type="ECO:0000256" key="5">
    <source>
        <dbReference type="SAM" id="Phobius"/>
    </source>
</evidence>
<keyword evidence="6" id="KW-0378">Hydrolase</keyword>